<keyword evidence="4 6" id="KW-1133">Transmembrane helix</keyword>
<feature type="transmembrane region" description="Helical" evidence="6">
    <location>
        <begin position="151"/>
        <end position="171"/>
    </location>
</feature>
<keyword evidence="5 6" id="KW-0472">Membrane</keyword>
<feature type="transmembrane region" description="Helical" evidence="6">
    <location>
        <begin position="57"/>
        <end position="81"/>
    </location>
</feature>
<evidence type="ECO:0000256" key="1">
    <source>
        <dbReference type="ARBA" id="ARBA00004141"/>
    </source>
</evidence>
<feature type="transmembrane region" description="Helical" evidence="6">
    <location>
        <begin position="250"/>
        <end position="274"/>
    </location>
</feature>
<feature type="transmembrane region" description="Helical" evidence="6">
    <location>
        <begin position="402"/>
        <end position="425"/>
    </location>
</feature>
<feature type="transmembrane region" description="Helical" evidence="6">
    <location>
        <begin position="437"/>
        <end position="457"/>
    </location>
</feature>
<sequence>MWRVKSLDTSLEQSERNPLLRSLGPVQLTLFGVGSTIGTGIFVLTSQAAQEAGPGMIVSFILAAIVCGIATLCYAELAAMAPISGAAYVYVYASFGEFWAWIVGWALVLEYAISASAVAVGWSGYLVGLLEHSALHVVLPVKFTNGPYGGGIINLPAVLLCLVVTLLLVVGTQESARVNAFFVTVKVLALGSFVVMSLPAIKDTNFHPFAPLGVAGITNAAASIFFTFIGFDAVATAAEETRNPQRNLPIGLFGALLVVTLTYLLVAIGAAGTFGAQPMKNLDGVPLLAGSKTLAERCEQLASGSHQSLACSHEGLASILRQLGHPAAAGWLGLAAFIALPSVVMMLIYGQTRIFFVMARDGLIPDRLARTHPRWKTPYVVTLCTGIAVAFASALLPVGRLAAIANSGTLFAFFLVSLAVLRLRYTEPSRNRPFRTPAVWFVASVSCLGCFVLFLFLSREAKLVLPLWSAIGLTIYGLYGVRRSRLVRGGA</sequence>
<feature type="transmembrane region" description="Helical" evidence="6">
    <location>
        <begin position="115"/>
        <end position="139"/>
    </location>
</feature>
<feature type="transmembrane region" description="Helical" evidence="6">
    <location>
        <begin position="87"/>
        <end position="108"/>
    </location>
</feature>
<evidence type="ECO:0000256" key="2">
    <source>
        <dbReference type="ARBA" id="ARBA00022448"/>
    </source>
</evidence>
<name>A0A2Z5GA31_9BACT</name>
<dbReference type="Pfam" id="PF13520">
    <property type="entry name" value="AA_permease_2"/>
    <property type="match status" value="1"/>
</dbReference>
<dbReference type="KEGG" id="abas:ACPOL_6481"/>
<accession>A0A2Z5GA31</accession>
<feature type="transmembrane region" description="Helical" evidence="6">
    <location>
        <begin position="178"/>
        <end position="201"/>
    </location>
</feature>
<feature type="transmembrane region" description="Helical" evidence="6">
    <location>
        <begin position="377"/>
        <end position="396"/>
    </location>
</feature>
<evidence type="ECO:0000256" key="4">
    <source>
        <dbReference type="ARBA" id="ARBA00022989"/>
    </source>
</evidence>
<keyword evidence="3 6" id="KW-0812">Transmembrane</keyword>
<evidence type="ECO:0000313" key="8">
    <source>
        <dbReference type="Proteomes" id="UP000253606"/>
    </source>
</evidence>
<dbReference type="AlphaFoldDB" id="A0A2Z5GA31"/>
<evidence type="ECO:0000256" key="5">
    <source>
        <dbReference type="ARBA" id="ARBA00023136"/>
    </source>
</evidence>
<dbReference type="GO" id="GO:0016020">
    <property type="term" value="C:membrane"/>
    <property type="evidence" value="ECO:0007669"/>
    <property type="project" value="UniProtKB-SubCell"/>
</dbReference>
<evidence type="ECO:0000313" key="7">
    <source>
        <dbReference type="EMBL" id="AXC15707.1"/>
    </source>
</evidence>
<gene>
    <name evidence="7" type="ORF">ACPOL_6481</name>
</gene>
<protein>
    <submittedName>
        <fullName evidence="7">Amino acid permease</fullName>
    </submittedName>
</protein>
<evidence type="ECO:0000256" key="3">
    <source>
        <dbReference type="ARBA" id="ARBA00022692"/>
    </source>
</evidence>
<dbReference type="Proteomes" id="UP000253606">
    <property type="component" value="Chromosome"/>
</dbReference>
<dbReference type="InterPro" id="IPR002293">
    <property type="entry name" value="AA/rel_permease1"/>
</dbReference>
<reference evidence="7 8" key="1">
    <citation type="journal article" date="2018" name="Front. Microbiol.">
        <title>Hydrolytic Capabilities as a Key to Environmental Success: Chitinolytic and Cellulolytic Acidobacteria From Acidic Sub-arctic Soils and Boreal Peatlands.</title>
        <authorList>
            <person name="Belova S.E."/>
            <person name="Ravin N.V."/>
            <person name="Pankratov T.A."/>
            <person name="Rakitin A.L."/>
            <person name="Ivanova A.A."/>
            <person name="Beletsky A.V."/>
            <person name="Mardanov A.V."/>
            <person name="Sinninghe Damste J.S."/>
            <person name="Dedysh S.N."/>
        </authorList>
    </citation>
    <scope>NUCLEOTIDE SEQUENCE [LARGE SCALE GENOMIC DNA]</scope>
    <source>
        <strain evidence="7 8">SBC82</strain>
    </source>
</reference>
<dbReference type="EMBL" id="CP030840">
    <property type="protein sequence ID" value="AXC15707.1"/>
    <property type="molecule type" value="Genomic_DNA"/>
</dbReference>
<dbReference type="OrthoDB" id="9762947at2"/>
<keyword evidence="2" id="KW-0813">Transport</keyword>
<feature type="transmembrane region" description="Helical" evidence="6">
    <location>
        <begin position="213"/>
        <end position="238"/>
    </location>
</feature>
<feature type="transmembrane region" description="Helical" evidence="6">
    <location>
        <begin position="463"/>
        <end position="481"/>
    </location>
</feature>
<dbReference type="GO" id="GO:0015171">
    <property type="term" value="F:amino acid transmembrane transporter activity"/>
    <property type="evidence" value="ECO:0007669"/>
    <property type="project" value="TreeGrafter"/>
</dbReference>
<dbReference type="PANTHER" id="PTHR43243">
    <property type="entry name" value="INNER MEMBRANE TRANSPORTER YGJI-RELATED"/>
    <property type="match status" value="1"/>
</dbReference>
<comment type="subcellular location">
    <subcellularLocation>
        <location evidence="1">Membrane</location>
        <topology evidence="1">Multi-pass membrane protein</topology>
    </subcellularLocation>
</comment>
<dbReference type="PANTHER" id="PTHR43243:SF4">
    <property type="entry name" value="CATIONIC AMINO ACID TRANSPORTER 4"/>
    <property type="match status" value="1"/>
</dbReference>
<evidence type="ECO:0000256" key="6">
    <source>
        <dbReference type="SAM" id="Phobius"/>
    </source>
</evidence>
<proteinExistence type="predicted"/>
<feature type="transmembrane region" description="Helical" evidence="6">
    <location>
        <begin position="26"/>
        <end position="45"/>
    </location>
</feature>
<feature type="transmembrane region" description="Helical" evidence="6">
    <location>
        <begin position="328"/>
        <end position="350"/>
    </location>
</feature>
<dbReference type="PIRSF" id="PIRSF006060">
    <property type="entry name" value="AA_transporter"/>
    <property type="match status" value="1"/>
</dbReference>
<organism evidence="7 8">
    <name type="scientific">Acidisarcina polymorpha</name>
    <dbReference type="NCBI Taxonomy" id="2211140"/>
    <lineage>
        <taxon>Bacteria</taxon>
        <taxon>Pseudomonadati</taxon>
        <taxon>Acidobacteriota</taxon>
        <taxon>Terriglobia</taxon>
        <taxon>Terriglobales</taxon>
        <taxon>Acidobacteriaceae</taxon>
        <taxon>Acidisarcina</taxon>
    </lineage>
</organism>
<keyword evidence="8" id="KW-1185">Reference proteome</keyword>
<dbReference type="RefSeq" id="WP_114210328.1">
    <property type="nucleotide sequence ID" value="NZ_CP030840.1"/>
</dbReference>
<dbReference type="Gene3D" id="1.20.1740.10">
    <property type="entry name" value="Amino acid/polyamine transporter I"/>
    <property type="match status" value="1"/>
</dbReference>